<evidence type="ECO:0000256" key="7">
    <source>
        <dbReference type="ARBA" id="ARBA00023136"/>
    </source>
</evidence>
<dbReference type="InterPro" id="IPR050330">
    <property type="entry name" value="Bact_OuterMem_StrucFunc"/>
</dbReference>
<dbReference type="Pfam" id="PF13677">
    <property type="entry name" value="MotB_plug"/>
    <property type="match status" value="1"/>
</dbReference>
<dbReference type="Pfam" id="PF00691">
    <property type="entry name" value="OmpA"/>
    <property type="match status" value="1"/>
</dbReference>
<dbReference type="RefSeq" id="WP_406833098.1">
    <property type="nucleotide sequence ID" value="NZ_CP157483.1"/>
</dbReference>
<evidence type="ECO:0000256" key="2">
    <source>
        <dbReference type="ARBA" id="ARBA00004442"/>
    </source>
</evidence>
<proteinExistence type="inferred from homology"/>
<evidence type="ECO:0000256" key="8">
    <source>
        <dbReference type="ARBA" id="ARBA00023237"/>
    </source>
</evidence>
<name>A0AAU7JZC6_9MICO</name>
<dbReference type="PROSITE" id="PS51123">
    <property type="entry name" value="OMPA_2"/>
    <property type="match status" value="1"/>
</dbReference>
<reference evidence="13" key="1">
    <citation type="submission" date="2024-05" db="EMBL/GenBank/DDBJ databases">
        <authorList>
            <person name="Kim S."/>
            <person name="Heo J."/>
            <person name="Choi H."/>
            <person name="Choi Y."/>
            <person name="Kwon S.-W."/>
            <person name="Kim Y."/>
        </authorList>
    </citation>
    <scope>NUCLEOTIDE SEQUENCE</scope>
    <source>
        <strain evidence="13">KACC 23699</strain>
    </source>
</reference>
<feature type="compositionally biased region" description="Basic and acidic residues" evidence="10">
    <location>
        <begin position="12"/>
        <end position="24"/>
    </location>
</feature>
<dbReference type="PRINTS" id="PR01021">
    <property type="entry name" value="OMPADOMAIN"/>
</dbReference>
<dbReference type="InterPro" id="IPR006664">
    <property type="entry name" value="OMP_bac"/>
</dbReference>
<keyword evidence="7 9" id="KW-0472">Membrane</keyword>
<dbReference type="InterPro" id="IPR036737">
    <property type="entry name" value="OmpA-like_sf"/>
</dbReference>
<evidence type="ECO:0000313" key="13">
    <source>
        <dbReference type="EMBL" id="XBO45595.1"/>
    </source>
</evidence>
<dbReference type="Gene3D" id="3.30.1330.60">
    <property type="entry name" value="OmpA-like domain"/>
    <property type="match status" value="1"/>
</dbReference>
<keyword evidence="6 11" id="KW-1133">Transmembrane helix</keyword>
<evidence type="ECO:0000256" key="4">
    <source>
        <dbReference type="ARBA" id="ARBA00022475"/>
    </source>
</evidence>
<comment type="similarity">
    <text evidence="3">Belongs to the MotB family.</text>
</comment>
<keyword evidence="5 11" id="KW-0812">Transmembrane</keyword>
<dbReference type="CDD" id="cd07185">
    <property type="entry name" value="OmpA_C-like"/>
    <property type="match status" value="1"/>
</dbReference>
<feature type="domain" description="OmpA-like" evidence="12">
    <location>
        <begin position="172"/>
        <end position="291"/>
    </location>
</feature>
<dbReference type="PANTHER" id="PTHR30329:SF21">
    <property type="entry name" value="LIPOPROTEIN YIAD-RELATED"/>
    <property type="match status" value="1"/>
</dbReference>
<evidence type="ECO:0000256" key="11">
    <source>
        <dbReference type="SAM" id="Phobius"/>
    </source>
</evidence>
<comment type="subcellular location">
    <subcellularLocation>
        <location evidence="1">Cell membrane</location>
        <topology evidence="1">Single-pass membrane protein</topology>
    </subcellularLocation>
    <subcellularLocation>
        <location evidence="2">Cell outer membrane</location>
    </subcellularLocation>
</comment>
<organism evidence="13">
    <name type="scientific">Pedococcus sp. KACC 23699</name>
    <dbReference type="NCBI Taxonomy" id="3149228"/>
    <lineage>
        <taxon>Bacteria</taxon>
        <taxon>Bacillati</taxon>
        <taxon>Actinomycetota</taxon>
        <taxon>Actinomycetes</taxon>
        <taxon>Micrococcales</taxon>
        <taxon>Intrasporangiaceae</taxon>
        <taxon>Pedococcus</taxon>
    </lineage>
</organism>
<keyword evidence="4" id="KW-1003">Cell membrane</keyword>
<evidence type="ECO:0000256" key="5">
    <source>
        <dbReference type="ARBA" id="ARBA00022692"/>
    </source>
</evidence>
<keyword evidence="8" id="KW-0998">Cell outer membrane</keyword>
<dbReference type="GO" id="GO:0005886">
    <property type="term" value="C:plasma membrane"/>
    <property type="evidence" value="ECO:0007669"/>
    <property type="project" value="UniProtKB-SubCell"/>
</dbReference>
<sequence>MSSRPGGGGGRRRAEEHEEPEHENAERWLLSYADMITLLMALFIVLFAISQVDQAKLIALSNGLEQYFGEPAAVSSSTGILNGGVQGQPDSKAVGPTRPESIVPVLVKPTTSGQPTDAGKGSGQADAGKGPGKGPGTGTSQKDDLTAIRDRIAKSLAAKGLSGSVQFQVRDHGLVVNVVTDRVLFDAGEATLRPEGRKVLDAVAPILKTLPNELTVEGHTDNVPISGQFPSNWELSTERATTVLRYVLTRGVNGTRISASGYADQRPLSSNATAAGRARNRRVAIVVHALADPGTSSAGSASSIPSLPGD</sequence>
<dbReference type="InterPro" id="IPR025713">
    <property type="entry name" value="MotB-like_N_dom"/>
</dbReference>
<evidence type="ECO:0000256" key="9">
    <source>
        <dbReference type="PROSITE-ProRule" id="PRU00473"/>
    </source>
</evidence>
<dbReference type="GO" id="GO:0009279">
    <property type="term" value="C:cell outer membrane"/>
    <property type="evidence" value="ECO:0007669"/>
    <property type="project" value="UniProtKB-SubCell"/>
</dbReference>
<dbReference type="AlphaFoldDB" id="A0AAU7JZC6"/>
<feature type="region of interest" description="Disordered" evidence="10">
    <location>
        <begin position="79"/>
        <end position="143"/>
    </location>
</feature>
<evidence type="ECO:0000256" key="10">
    <source>
        <dbReference type="SAM" id="MobiDB-lite"/>
    </source>
</evidence>
<evidence type="ECO:0000256" key="6">
    <source>
        <dbReference type="ARBA" id="ARBA00022989"/>
    </source>
</evidence>
<dbReference type="SUPFAM" id="SSF103088">
    <property type="entry name" value="OmpA-like"/>
    <property type="match status" value="1"/>
</dbReference>
<evidence type="ECO:0000256" key="3">
    <source>
        <dbReference type="ARBA" id="ARBA00008914"/>
    </source>
</evidence>
<feature type="transmembrane region" description="Helical" evidence="11">
    <location>
        <begin position="29"/>
        <end position="49"/>
    </location>
</feature>
<protein>
    <submittedName>
        <fullName evidence="13">OmpA family protein</fullName>
    </submittedName>
</protein>
<dbReference type="EMBL" id="CP157483">
    <property type="protein sequence ID" value="XBO45595.1"/>
    <property type="molecule type" value="Genomic_DNA"/>
</dbReference>
<dbReference type="PANTHER" id="PTHR30329">
    <property type="entry name" value="STATOR ELEMENT OF FLAGELLAR MOTOR COMPLEX"/>
    <property type="match status" value="1"/>
</dbReference>
<evidence type="ECO:0000259" key="12">
    <source>
        <dbReference type="PROSITE" id="PS51123"/>
    </source>
</evidence>
<gene>
    <name evidence="13" type="ORF">ABEG17_09765</name>
</gene>
<accession>A0AAU7JZC6</accession>
<dbReference type="InterPro" id="IPR006665">
    <property type="entry name" value="OmpA-like"/>
</dbReference>
<evidence type="ECO:0000256" key="1">
    <source>
        <dbReference type="ARBA" id="ARBA00004162"/>
    </source>
</evidence>
<feature type="region of interest" description="Disordered" evidence="10">
    <location>
        <begin position="1"/>
        <end position="24"/>
    </location>
</feature>